<dbReference type="Pfam" id="PF07992">
    <property type="entry name" value="Pyr_redox_2"/>
    <property type="match status" value="1"/>
</dbReference>
<sequence length="409" mass="43467">MKYVILGAGPAGVVAAETLRKADPSGQVILVGGEDAPPYSRMAIPYLLTGKITEDGTYLRKADEYYDRLGILYKRGRAAQVDPQKSTVVLEDGQSLDYDKLLVATGATPVTPPVPGLDLKGVHHCWTLEDARAIAALAQAGSNVVLMGAGFIGCIILESLVERGVNLTVVEAEDRMISRMMDETGGDMLKRWVEAQGVYLLTSTKVTSVSEIGGSLSVSTDKAGHLPADLVVVSVGVKPNTDFLKGSGVAIDVGIEVDDRLQTSVPNIYAAGDVAQGPDFGGGFHVHAVQPTSVEHGRIAALNMAGADAKYRGSLIMNVLDTMGLVSASFGHWMGEDDVAVMLDQDDHRYTKLAFHGDHLVGALMLGRTDQIGVLRGLIQTRVRLGAWKDKLKKDPSLIAQAYVACTQG</sequence>
<dbReference type="InterPro" id="IPR016156">
    <property type="entry name" value="FAD/NAD-linked_Rdtase_dimer_sf"/>
</dbReference>
<dbReference type="RefSeq" id="WP_069958038.1">
    <property type="nucleotide sequence ID" value="NZ_MCGG01000026.1"/>
</dbReference>
<name>A0A1E5Q7A8_9PROT</name>
<evidence type="ECO:0000313" key="8">
    <source>
        <dbReference type="Proteomes" id="UP000095347"/>
    </source>
</evidence>
<dbReference type="Gene3D" id="3.50.50.60">
    <property type="entry name" value="FAD/NAD(P)-binding domain"/>
    <property type="match status" value="2"/>
</dbReference>
<dbReference type="InterPro" id="IPR050260">
    <property type="entry name" value="FAD-bd_OxRdtase"/>
</dbReference>
<dbReference type="STRING" id="28181.BEN30_10540"/>
<feature type="domain" description="NADH-rubredoxin oxidoreductase C-terminal" evidence="6">
    <location>
        <begin position="317"/>
        <end position="381"/>
    </location>
</feature>
<evidence type="ECO:0000256" key="1">
    <source>
        <dbReference type="ARBA" id="ARBA00001974"/>
    </source>
</evidence>
<evidence type="ECO:0000313" key="7">
    <source>
        <dbReference type="EMBL" id="OEJ66997.1"/>
    </source>
</evidence>
<protein>
    <submittedName>
        <fullName evidence="7">Pyridine nucleotide-disulfide oxidoreductase</fullName>
    </submittedName>
</protein>
<dbReference type="PRINTS" id="PR00368">
    <property type="entry name" value="FADPNR"/>
</dbReference>
<evidence type="ECO:0000256" key="3">
    <source>
        <dbReference type="ARBA" id="ARBA00022630"/>
    </source>
</evidence>
<reference evidence="8" key="1">
    <citation type="submission" date="2016-07" db="EMBL/GenBank/DDBJ databases">
        <authorList>
            <person name="Florea S."/>
            <person name="Webb J.S."/>
            <person name="Jaromczyk J."/>
            <person name="Schardl C.L."/>
        </authorList>
    </citation>
    <scope>NUCLEOTIDE SEQUENCE [LARGE SCALE GENOMIC DNA]</scope>
    <source>
        <strain evidence="8">MV-1</strain>
    </source>
</reference>
<comment type="similarity">
    <text evidence="2">Belongs to the FAD-dependent oxidoreductase family.</text>
</comment>
<dbReference type="InterPro" id="IPR041575">
    <property type="entry name" value="Rubredoxin_C"/>
</dbReference>
<dbReference type="Pfam" id="PF18267">
    <property type="entry name" value="Rubredoxin_C"/>
    <property type="match status" value="1"/>
</dbReference>
<comment type="caution">
    <text evidence="7">The sequence shown here is derived from an EMBL/GenBank/DDBJ whole genome shotgun (WGS) entry which is preliminary data.</text>
</comment>
<comment type="cofactor">
    <cofactor evidence="1">
        <name>FAD</name>
        <dbReference type="ChEBI" id="CHEBI:57692"/>
    </cofactor>
</comment>
<dbReference type="OrthoDB" id="7809559at2"/>
<feature type="domain" description="FAD/NAD(P)-binding" evidence="5">
    <location>
        <begin position="1"/>
        <end position="278"/>
    </location>
</feature>
<dbReference type="GO" id="GO:0016491">
    <property type="term" value="F:oxidoreductase activity"/>
    <property type="evidence" value="ECO:0007669"/>
    <property type="project" value="InterPro"/>
</dbReference>
<keyword evidence="4" id="KW-0274">FAD</keyword>
<keyword evidence="8" id="KW-1185">Reference proteome</keyword>
<accession>A0A1E5Q7A8</accession>
<dbReference type="Proteomes" id="UP000095347">
    <property type="component" value="Unassembled WGS sequence"/>
</dbReference>
<dbReference type="EMBL" id="MCGG01000026">
    <property type="protein sequence ID" value="OEJ66997.1"/>
    <property type="molecule type" value="Genomic_DNA"/>
</dbReference>
<dbReference type="InterPro" id="IPR036188">
    <property type="entry name" value="FAD/NAD-bd_sf"/>
</dbReference>
<evidence type="ECO:0000256" key="4">
    <source>
        <dbReference type="ARBA" id="ARBA00022827"/>
    </source>
</evidence>
<dbReference type="Gene3D" id="3.30.390.30">
    <property type="match status" value="1"/>
</dbReference>
<organism evidence="7 8">
    <name type="scientific">Magnetovibrio blakemorei</name>
    <dbReference type="NCBI Taxonomy" id="28181"/>
    <lineage>
        <taxon>Bacteria</taxon>
        <taxon>Pseudomonadati</taxon>
        <taxon>Pseudomonadota</taxon>
        <taxon>Alphaproteobacteria</taxon>
        <taxon>Rhodospirillales</taxon>
        <taxon>Magnetovibrionaceae</taxon>
        <taxon>Magnetovibrio</taxon>
    </lineage>
</organism>
<keyword evidence="3" id="KW-0285">Flavoprotein</keyword>
<evidence type="ECO:0000256" key="2">
    <source>
        <dbReference type="ARBA" id="ARBA00006442"/>
    </source>
</evidence>
<evidence type="ECO:0000259" key="5">
    <source>
        <dbReference type="Pfam" id="PF07992"/>
    </source>
</evidence>
<dbReference type="PRINTS" id="PR00411">
    <property type="entry name" value="PNDRDTASEI"/>
</dbReference>
<evidence type="ECO:0000259" key="6">
    <source>
        <dbReference type="Pfam" id="PF18267"/>
    </source>
</evidence>
<dbReference type="PANTHER" id="PTHR43429:SF3">
    <property type="entry name" value="NITRITE REDUCTASE [NAD(P)H]"/>
    <property type="match status" value="1"/>
</dbReference>
<gene>
    <name evidence="7" type="ORF">BEN30_10540</name>
</gene>
<dbReference type="SUPFAM" id="SSF51905">
    <property type="entry name" value="FAD/NAD(P)-binding domain"/>
    <property type="match status" value="1"/>
</dbReference>
<dbReference type="AlphaFoldDB" id="A0A1E5Q7A8"/>
<dbReference type="InterPro" id="IPR023753">
    <property type="entry name" value="FAD/NAD-binding_dom"/>
</dbReference>
<dbReference type="PANTHER" id="PTHR43429">
    <property type="entry name" value="PYRIDINE NUCLEOTIDE-DISULFIDE OXIDOREDUCTASE DOMAIN-CONTAINING"/>
    <property type="match status" value="1"/>
</dbReference>
<proteinExistence type="inferred from homology"/>